<evidence type="ECO:0008006" key="11">
    <source>
        <dbReference type="Google" id="ProtNLM"/>
    </source>
</evidence>
<feature type="transmembrane region" description="Helical" evidence="8">
    <location>
        <begin position="199"/>
        <end position="216"/>
    </location>
</feature>
<feature type="transmembrane region" description="Helical" evidence="8">
    <location>
        <begin position="114"/>
        <end position="134"/>
    </location>
</feature>
<keyword evidence="5" id="KW-0256">Endoplasmic reticulum</keyword>
<feature type="transmembrane region" description="Helical" evidence="8">
    <location>
        <begin position="352"/>
        <end position="385"/>
    </location>
</feature>
<evidence type="ECO:0000313" key="9">
    <source>
        <dbReference type="EMBL" id="CAI5737193.1"/>
    </source>
</evidence>
<dbReference type="GO" id="GO:0005460">
    <property type="term" value="F:UDP-glucose transmembrane transporter activity"/>
    <property type="evidence" value="ECO:0007669"/>
    <property type="project" value="TreeGrafter"/>
</dbReference>
<name>A0AAV0UMR3_HYABA</name>
<comment type="subcellular location">
    <subcellularLocation>
        <location evidence="1">Endoplasmic reticulum membrane</location>
        <topology evidence="1">Multi-pass membrane protein</topology>
    </subcellularLocation>
</comment>
<comment type="caution">
    <text evidence="9">The sequence shown here is derived from an EMBL/GenBank/DDBJ whole genome shotgun (WGS) entry which is preliminary data.</text>
</comment>
<feature type="transmembrane region" description="Helical" evidence="8">
    <location>
        <begin position="81"/>
        <end position="102"/>
    </location>
</feature>
<dbReference type="Proteomes" id="UP001162031">
    <property type="component" value="Unassembled WGS sequence"/>
</dbReference>
<dbReference type="GO" id="GO:0000139">
    <property type="term" value="C:Golgi membrane"/>
    <property type="evidence" value="ECO:0007669"/>
    <property type="project" value="TreeGrafter"/>
</dbReference>
<dbReference type="EMBL" id="CANTFL010001332">
    <property type="protein sequence ID" value="CAI5737193.1"/>
    <property type="molecule type" value="Genomic_DNA"/>
</dbReference>
<feature type="transmembrane region" description="Helical" evidence="8">
    <location>
        <begin position="318"/>
        <end position="340"/>
    </location>
</feature>
<evidence type="ECO:0000256" key="6">
    <source>
        <dbReference type="ARBA" id="ARBA00022989"/>
    </source>
</evidence>
<dbReference type="PANTHER" id="PTHR10778">
    <property type="entry name" value="SOLUTE CARRIER FAMILY 35 MEMBER B"/>
    <property type="match status" value="1"/>
</dbReference>
<keyword evidence="3" id="KW-0813">Transport</keyword>
<dbReference type="PANTHER" id="PTHR10778:SF10">
    <property type="entry name" value="SOLUTE CARRIER FAMILY 35 MEMBER B1"/>
    <property type="match status" value="1"/>
</dbReference>
<dbReference type="SUPFAM" id="SSF103481">
    <property type="entry name" value="Multidrug resistance efflux transporter EmrE"/>
    <property type="match status" value="1"/>
</dbReference>
<gene>
    <name evidence="9" type="ORF">HBR001_LOCUS7075</name>
</gene>
<feature type="transmembrane region" description="Helical" evidence="8">
    <location>
        <begin position="146"/>
        <end position="168"/>
    </location>
</feature>
<organism evidence="9 10">
    <name type="scientific">Hyaloperonospora brassicae</name>
    <name type="common">Brassica downy mildew</name>
    <name type="synonym">Peronospora brassicae</name>
    <dbReference type="NCBI Taxonomy" id="162125"/>
    <lineage>
        <taxon>Eukaryota</taxon>
        <taxon>Sar</taxon>
        <taxon>Stramenopiles</taxon>
        <taxon>Oomycota</taxon>
        <taxon>Peronosporomycetes</taxon>
        <taxon>Peronosporales</taxon>
        <taxon>Peronosporaceae</taxon>
        <taxon>Hyaloperonospora</taxon>
    </lineage>
</organism>
<dbReference type="InterPro" id="IPR013657">
    <property type="entry name" value="SCL35B1-4/HUT1"/>
</dbReference>
<dbReference type="InterPro" id="IPR037185">
    <property type="entry name" value="EmrE-like"/>
</dbReference>
<protein>
    <recommendedName>
        <fullName evidence="11">Sugar phosphate transporter domain-containing protein</fullName>
    </recommendedName>
</protein>
<evidence type="ECO:0000313" key="10">
    <source>
        <dbReference type="Proteomes" id="UP001162031"/>
    </source>
</evidence>
<keyword evidence="10" id="KW-1185">Reference proteome</keyword>
<keyword evidence="4 8" id="KW-0812">Transmembrane</keyword>
<evidence type="ECO:0000256" key="3">
    <source>
        <dbReference type="ARBA" id="ARBA00022448"/>
    </source>
</evidence>
<dbReference type="GO" id="GO:0005789">
    <property type="term" value="C:endoplasmic reticulum membrane"/>
    <property type="evidence" value="ECO:0007669"/>
    <property type="project" value="UniProtKB-SubCell"/>
</dbReference>
<dbReference type="AlphaFoldDB" id="A0AAV0UMR3"/>
<accession>A0AAV0UMR3</accession>
<evidence type="ECO:0000256" key="4">
    <source>
        <dbReference type="ARBA" id="ARBA00022692"/>
    </source>
</evidence>
<evidence type="ECO:0000256" key="1">
    <source>
        <dbReference type="ARBA" id="ARBA00004477"/>
    </source>
</evidence>
<reference evidence="9" key="1">
    <citation type="submission" date="2022-12" db="EMBL/GenBank/DDBJ databases">
        <authorList>
            <person name="Webb A."/>
        </authorList>
    </citation>
    <scope>NUCLEOTIDE SEQUENCE</scope>
    <source>
        <strain evidence="9">Hp1</strain>
    </source>
</reference>
<keyword evidence="6 8" id="KW-1133">Transmembrane helix</keyword>
<evidence type="ECO:0000256" key="8">
    <source>
        <dbReference type="SAM" id="Phobius"/>
    </source>
</evidence>
<evidence type="ECO:0000256" key="5">
    <source>
        <dbReference type="ARBA" id="ARBA00022824"/>
    </source>
</evidence>
<comment type="similarity">
    <text evidence="2">Belongs to the nucleotide-sugar transporter family. SLC35B subfamily.</text>
</comment>
<dbReference type="GO" id="GO:0005459">
    <property type="term" value="F:UDP-galactose transmembrane transporter activity"/>
    <property type="evidence" value="ECO:0007669"/>
    <property type="project" value="TreeGrafter"/>
</dbReference>
<sequence>MVCSIDRVLPTDHVQYHTTDAVLSDKESVQELSQHPNVTVVVNISGNSSSSSTRSSRDYKAVERNQCTGHTICSTGKPTTFWLLVYCCFGITVSFALHGVVLEKITMHRVLGELSMTFVFCGFNSLVAVGLRRLRNEKRSTMPQRFVVVVGALAFGSTIASMVALRYVTYVTRILGKSCKSIPVMVVGVLLGKKYAAQKYVSVLVLSIGVAVFLLGTDHETHSHVIEHDESHDRSRLEQERTPDMVLGVSLLVLSLIFDGATGALEDKFMEEYDIGAFDLMYYVSMYKALFSAAGMVINGEVPVFVQHIVPSLPSLVLLSLTGAFGQAFIFYTISTFGALTTAIIGTCRKVLSIVLSVFLFGHVLTLGQMVGLGLSFLGIGLNWATSKNLCAKSSMTRTTAMESPELDVLSKESLLESCSDDTADSELDEQEMTLLDRIKDDEEMSAEIARKLELVNAWHRQTSCETERISMDDDAFDSKDVAAV</sequence>
<evidence type="ECO:0000256" key="2">
    <source>
        <dbReference type="ARBA" id="ARBA00010694"/>
    </source>
</evidence>
<keyword evidence="7 8" id="KW-0472">Membrane</keyword>
<evidence type="ECO:0000256" key="7">
    <source>
        <dbReference type="ARBA" id="ARBA00023136"/>
    </source>
</evidence>
<dbReference type="Pfam" id="PF08449">
    <property type="entry name" value="UAA"/>
    <property type="match status" value="1"/>
</dbReference>
<proteinExistence type="inferred from homology"/>